<keyword evidence="3" id="KW-1185">Reference proteome</keyword>
<name>A0A285I7E7_9ACTN</name>
<feature type="domain" description="VOC" evidence="1">
    <location>
        <begin position="5"/>
        <end position="141"/>
    </location>
</feature>
<evidence type="ECO:0000259" key="1">
    <source>
        <dbReference type="PROSITE" id="PS51819"/>
    </source>
</evidence>
<protein>
    <submittedName>
        <fullName evidence="2">Catechol 2,3-dioxygenase</fullName>
    </submittedName>
</protein>
<dbReference type="GO" id="GO:0051213">
    <property type="term" value="F:dioxygenase activity"/>
    <property type="evidence" value="ECO:0007669"/>
    <property type="project" value="UniProtKB-KW"/>
</dbReference>
<dbReference type="InterPro" id="IPR037523">
    <property type="entry name" value="VOC_core"/>
</dbReference>
<sequence>MADFKIEVVVLPVSDVEVSKEFFAGLGWRQDTDYTGADGLRLVAFTPPRSAASIMLGNAVTEEKPGTAQSITLVTSDIYEARDELAGKGVDVSDVFHDKGGVFHHAGTADRLPGAHPQRKSYSSWFSFADPDGNLFFVQEVTTRHPGRTWDE</sequence>
<proteinExistence type="predicted"/>
<dbReference type="AlphaFoldDB" id="A0A285I7E7"/>
<dbReference type="InterPro" id="IPR029068">
    <property type="entry name" value="Glyas_Bleomycin-R_OHBP_Dase"/>
</dbReference>
<evidence type="ECO:0000313" key="2">
    <source>
        <dbReference type="EMBL" id="SNY42996.1"/>
    </source>
</evidence>
<dbReference type="Pfam" id="PF00903">
    <property type="entry name" value="Glyoxalase"/>
    <property type="match status" value="1"/>
</dbReference>
<dbReference type="RefSeq" id="WP_097321149.1">
    <property type="nucleotide sequence ID" value="NZ_OBDY01000006.1"/>
</dbReference>
<dbReference type="PROSITE" id="PS51819">
    <property type="entry name" value="VOC"/>
    <property type="match status" value="1"/>
</dbReference>
<reference evidence="2 3" key="1">
    <citation type="submission" date="2017-09" db="EMBL/GenBank/DDBJ databases">
        <authorList>
            <person name="Ehlers B."/>
            <person name="Leendertz F.H."/>
        </authorList>
    </citation>
    <scope>NUCLEOTIDE SEQUENCE [LARGE SCALE GENOMIC DNA]</scope>
    <source>
        <strain evidence="2 3">CGMCC 4.6857</strain>
    </source>
</reference>
<organism evidence="2 3">
    <name type="scientific">Paractinoplanes atraurantiacus</name>
    <dbReference type="NCBI Taxonomy" id="1036182"/>
    <lineage>
        <taxon>Bacteria</taxon>
        <taxon>Bacillati</taxon>
        <taxon>Actinomycetota</taxon>
        <taxon>Actinomycetes</taxon>
        <taxon>Micromonosporales</taxon>
        <taxon>Micromonosporaceae</taxon>
        <taxon>Paractinoplanes</taxon>
    </lineage>
</organism>
<gene>
    <name evidence="2" type="ORF">SAMN05421748_106362</name>
</gene>
<keyword evidence="2" id="KW-0223">Dioxygenase</keyword>
<dbReference type="Gene3D" id="3.10.180.10">
    <property type="entry name" value="2,3-Dihydroxybiphenyl 1,2-Dioxygenase, domain 1"/>
    <property type="match status" value="1"/>
</dbReference>
<dbReference type="InterPro" id="IPR004360">
    <property type="entry name" value="Glyas_Fos-R_dOase_dom"/>
</dbReference>
<dbReference type="Proteomes" id="UP000219612">
    <property type="component" value="Unassembled WGS sequence"/>
</dbReference>
<keyword evidence="2" id="KW-0560">Oxidoreductase</keyword>
<dbReference type="SUPFAM" id="SSF54593">
    <property type="entry name" value="Glyoxalase/Bleomycin resistance protein/Dihydroxybiphenyl dioxygenase"/>
    <property type="match status" value="1"/>
</dbReference>
<dbReference type="EMBL" id="OBDY01000006">
    <property type="protein sequence ID" value="SNY42996.1"/>
    <property type="molecule type" value="Genomic_DNA"/>
</dbReference>
<accession>A0A285I7E7</accession>
<evidence type="ECO:0000313" key="3">
    <source>
        <dbReference type="Proteomes" id="UP000219612"/>
    </source>
</evidence>
<dbReference type="OrthoDB" id="485032at2"/>